<dbReference type="Proteomes" id="UP000732399">
    <property type="component" value="Unassembled WGS sequence"/>
</dbReference>
<dbReference type="InterPro" id="IPR043128">
    <property type="entry name" value="Rev_trsase/Diguanyl_cyclase"/>
</dbReference>
<feature type="domain" description="GGDEF" evidence="5">
    <location>
        <begin position="426"/>
        <end position="553"/>
    </location>
</feature>
<organism evidence="6 7">
    <name type="scientific">Sphingomonas corticis</name>
    <dbReference type="NCBI Taxonomy" id="2722791"/>
    <lineage>
        <taxon>Bacteria</taxon>
        <taxon>Pseudomonadati</taxon>
        <taxon>Pseudomonadota</taxon>
        <taxon>Alphaproteobacteria</taxon>
        <taxon>Sphingomonadales</taxon>
        <taxon>Sphingomonadaceae</taxon>
        <taxon>Sphingomonas</taxon>
    </lineage>
</organism>
<keyword evidence="3" id="KW-1133">Transmembrane helix</keyword>
<comment type="catalytic activity">
    <reaction evidence="2">
        <text>2 GTP = 3',3'-c-di-GMP + 2 diphosphate</text>
        <dbReference type="Rhea" id="RHEA:24898"/>
        <dbReference type="ChEBI" id="CHEBI:33019"/>
        <dbReference type="ChEBI" id="CHEBI:37565"/>
        <dbReference type="ChEBI" id="CHEBI:58805"/>
        <dbReference type="EC" id="2.7.7.65"/>
    </reaction>
</comment>
<dbReference type="NCBIfam" id="TIGR00254">
    <property type="entry name" value="GGDEF"/>
    <property type="match status" value="1"/>
</dbReference>
<dbReference type="InterPro" id="IPR000160">
    <property type="entry name" value="GGDEF_dom"/>
</dbReference>
<feature type="transmembrane region" description="Helical" evidence="3">
    <location>
        <begin position="206"/>
        <end position="230"/>
    </location>
</feature>
<protein>
    <recommendedName>
        <fullName evidence="1">diguanylate cyclase</fullName>
        <ecNumber evidence="1">2.7.7.65</ecNumber>
    </recommendedName>
</protein>
<keyword evidence="7" id="KW-1185">Reference proteome</keyword>
<reference evidence="6 7" key="1">
    <citation type="submission" date="2020-03" db="EMBL/GenBank/DDBJ databases">
        <authorList>
            <person name="Wang L."/>
            <person name="He N."/>
            <person name="Li Y."/>
            <person name="Fang Y."/>
            <person name="Zhang F."/>
        </authorList>
    </citation>
    <scope>NUCLEOTIDE SEQUENCE [LARGE SCALE GENOMIC DNA]</scope>
    <source>
        <strain evidence="6 7">36D10-4-7</strain>
    </source>
</reference>
<dbReference type="EC" id="2.7.7.65" evidence="1"/>
<sequence>MGPRRFLKLLVAVWLALAVSPATAQNAEVGARVAVCVAPARAGEGAREMLALHPRYDCATRQQRFGAGDFFVLAPRLPQGAGTEPRRLRSASLWQRRSTLTILYADGATVSRVRDDRAAARSLQLGAMFEDPIPVRGVPALAALWKVEGATNIRGIVADPRVATPEQAVRSNLLLGTLYAAFGGLSLALVVYNLSLFVVLRHRFQLAYCAMLVAMAGYAASSSGAVTWWIDIANTDRIRLNYLLLATTGILAVAFARWFFEPRVFRGATGRVAVAVCALLGTAGIAFALLAPWQARLLDALYGGSFLVLMAFTAAVMWRAWRLRSNHLWIFTLAWAAPIAFAAVRVASVFGFVQLSFLLDNSTLASMTVEALMSAIAISYRIRLLMHERDAAMAGEAAARALADTDPLTGLLNRRAFLREAIGGRERRRLVLADIDHFKRINDTLGHDRGDEVLRRFARALRAAAPAPALVARIGGEEFAILAPDDDHAMAQEVLDAVRATRMPYDLTVTASLGSEAAVVASESDWARLYRRADQALLEAKQAGRDRVRWATPALAA</sequence>
<dbReference type="InterPro" id="IPR050469">
    <property type="entry name" value="Diguanylate_Cyclase"/>
</dbReference>
<dbReference type="Pfam" id="PF07695">
    <property type="entry name" value="7TMR-DISM_7TM"/>
    <property type="match status" value="1"/>
</dbReference>
<evidence type="ECO:0000313" key="6">
    <source>
        <dbReference type="EMBL" id="NJR80394.1"/>
    </source>
</evidence>
<dbReference type="InterPro" id="IPR011623">
    <property type="entry name" value="7TMR_DISM_rcpt_extracell_dom1"/>
</dbReference>
<keyword evidence="4" id="KW-0732">Signal</keyword>
<dbReference type="PANTHER" id="PTHR45138">
    <property type="entry name" value="REGULATORY COMPONENTS OF SENSORY TRANSDUCTION SYSTEM"/>
    <property type="match status" value="1"/>
</dbReference>
<feature type="transmembrane region" description="Helical" evidence="3">
    <location>
        <begin position="328"/>
        <end position="352"/>
    </location>
</feature>
<accession>A0ABX1CSA8</accession>
<dbReference type="EMBL" id="JAAVJH010000017">
    <property type="protein sequence ID" value="NJR80394.1"/>
    <property type="molecule type" value="Genomic_DNA"/>
</dbReference>
<dbReference type="InterPro" id="IPR029787">
    <property type="entry name" value="Nucleotide_cyclase"/>
</dbReference>
<gene>
    <name evidence="6" type="ORF">HBH26_17580</name>
</gene>
<keyword evidence="3" id="KW-0812">Transmembrane</keyword>
<evidence type="ECO:0000256" key="2">
    <source>
        <dbReference type="ARBA" id="ARBA00034247"/>
    </source>
</evidence>
<feature type="transmembrane region" description="Helical" evidence="3">
    <location>
        <begin position="242"/>
        <end position="260"/>
    </location>
</feature>
<dbReference type="RefSeq" id="WP_168135950.1">
    <property type="nucleotide sequence ID" value="NZ_JAAVJH010000017.1"/>
</dbReference>
<feature type="transmembrane region" description="Helical" evidence="3">
    <location>
        <begin position="173"/>
        <end position="194"/>
    </location>
</feature>
<feature type="transmembrane region" description="Helical" evidence="3">
    <location>
        <begin position="272"/>
        <end position="294"/>
    </location>
</feature>
<proteinExistence type="predicted"/>
<name>A0ABX1CSA8_9SPHN</name>
<comment type="caution">
    <text evidence="6">The sequence shown here is derived from an EMBL/GenBank/DDBJ whole genome shotgun (WGS) entry which is preliminary data.</text>
</comment>
<dbReference type="SMART" id="SM00267">
    <property type="entry name" value="GGDEF"/>
    <property type="match status" value="1"/>
</dbReference>
<keyword evidence="3" id="KW-0472">Membrane</keyword>
<feature type="signal peptide" evidence="4">
    <location>
        <begin position="1"/>
        <end position="24"/>
    </location>
</feature>
<evidence type="ECO:0000256" key="4">
    <source>
        <dbReference type="SAM" id="SignalP"/>
    </source>
</evidence>
<dbReference type="Gene3D" id="3.30.70.270">
    <property type="match status" value="1"/>
</dbReference>
<feature type="chain" id="PRO_5046364366" description="diguanylate cyclase" evidence="4">
    <location>
        <begin position="25"/>
        <end position="557"/>
    </location>
</feature>
<feature type="transmembrane region" description="Helical" evidence="3">
    <location>
        <begin position="300"/>
        <end position="321"/>
    </location>
</feature>
<dbReference type="CDD" id="cd01949">
    <property type="entry name" value="GGDEF"/>
    <property type="match status" value="1"/>
</dbReference>
<dbReference type="SUPFAM" id="SSF55073">
    <property type="entry name" value="Nucleotide cyclase"/>
    <property type="match status" value="1"/>
</dbReference>
<evidence type="ECO:0000259" key="5">
    <source>
        <dbReference type="PROSITE" id="PS50887"/>
    </source>
</evidence>
<evidence type="ECO:0000256" key="1">
    <source>
        <dbReference type="ARBA" id="ARBA00012528"/>
    </source>
</evidence>
<dbReference type="PROSITE" id="PS50887">
    <property type="entry name" value="GGDEF"/>
    <property type="match status" value="1"/>
</dbReference>
<evidence type="ECO:0000313" key="7">
    <source>
        <dbReference type="Proteomes" id="UP000732399"/>
    </source>
</evidence>
<evidence type="ECO:0000256" key="3">
    <source>
        <dbReference type="SAM" id="Phobius"/>
    </source>
</evidence>
<dbReference type="PANTHER" id="PTHR45138:SF9">
    <property type="entry name" value="DIGUANYLATE CYCLASE DGCM-RELATED"/>
    <property type="match status" value="1"/>
</dbReference>
<dbReference type="Pfam" id="PF00990">
    <property type="entry name" value="GGDEF"/>
    <property type="match status" value="1"/>
</dbReference>
<feature type="transmembrane region" description="Helical" evidence="3">
    <location>
        <begin position="364"/>
        <end position="382"/>
    </location>
</feature>